<keyword evidence="2" id="KW-1185">Reference proteome</keyword>
<evidence type="ECO:0000313" key="2">
    <source>
        <dbReference type="Proteomes" id="UP000003821"/>
    </source>
</evidence>
<reference evidence="1 2" key="1">
    <citation type="submission" date="2009-08" db="EMBL/GenBank/DDBJ databases">
        <authorList>
            <person name="Muzny D."/>
            <person name="Qin X."/>
            <person name="Deng J."/>
            <person name="Jiang H."/>
            <person name="Liu Y."/>
            <person name="Qu J."/>
            <person name="Song X.-Z."/>
            <person name="Zhang L."/>
            <person name="Thornton R."/>
            <person name="Coyle M."/>
            <person name="Francisco L."/>
            <person name="Jackson L."/>
            <person name="Javaid M."/>
            <person name="Korchina V."/>
            <person name="Kovar C."/>
            <person name="Mata R."/>
            <person name="Mathew T."/>
            <person name="Ngo R."/>
            <person name="Nguyen L."/>
            <person name="Nguyen N."/>
            <person name="Okwuonu G."/>
            <person name="Ongeri F."/>
            <person name="Pham C."/>
            <person name="Simmons D."/>
            <person name="Wilczek-Boney K."/>
            <person name="Hale W."/>
            <person name="Jakkamsetti A."/>
            <person name="Pham P."/>
            <person name="Ruth R."/>
            <person name="San Lucas F."/>
            <person name="Warren J."/>
            <person name="Zhang J."/>
            <person name="Zhao Z."/>
            <person name="Zhou C."/>
            <person name="Zhu D."/>
            <person name="Lee S."/>
            <person name="Bess C."/>
            <person name="Blankenburg K."/>
            <person name="Forbes L."/>
            <person name="Fu Q."/>
            <person name="Gubbala S."/>
            <person name="Hirani K."/>
            <person name="Jayaseelan J.C."/>
            <person name="Lara F."/>
            <person name="Munidasa M."/>
            <person name="Palculict T."/>
            <person name="Patil S."/>
            <person name="Pu L.-L."/>
            <person name="Saada N."/>
            <person name="Tang L."/>
            <person name="Weissenberger G."/>
            <person name="Zhu Y."/>
            <person name="Hemphill L."/>
            <person name="Shang Y."/>
            <person name="Youmans B."/>
            <person name="Ayvaz T."/>
            <person name="Ross M."/>
            <person name="Santibanez J."/>
            <person name="Aqrawi P."/>
            <person name="Gross S."/>
            <person name="Joshi V."/>
            <person name="Fowler G."/>
            <person name="Nazareth L."/>
            <person name="Reid J."/>
            <person name="Worley K."/>
            <person name="Petrosino J."/>
            <person name="Highlander S."/>
            <person name="Gibbs R."/>
            <person name="Gibbs R."/>
        </authorList>
    </citation>
    <scope>NUCLEOTIDE SEQUENCE [LARGE SCALE GENOMIC DNA]</scope>
    <source>
        <strain evidence="1 2">ATCC 51170</strain>
    </source>
</reference>
<gene>
    <name evidence="1" type="ORF">HMPREF0078_1532</name>
</gene>
<dbReference type="HOGENOM" id="CLU_3076175_0_0_9"/>
<proteinExistence type="predicted"/>
<organism evidence="1 2">
    <name type="scientific">Anaerococcus vaginalis ATCC 51170</name>
    <dbReference type="NCBI Taxonomy" id="655811"/>
    <lineage>
        <taxon>Bacteria</taxon>
        <taxon>Bacillati</taxon>
        <taxon>Bacillota</taxon>
        <taxon>Tissierellia</taxon>
        <taxon>Tissierellales</taxon>
        <taxon>Peptoniphilaceae</taxon>
        <taxon>Anaerococcus</taxon>
    </lineage>
</organism>
<sequence length="52" mass="6152">MLNIKIFKKTKKPTKSKSLKYFYYKLNKAKYNILNSCKKISKISNQTPLPLN</sequence>
<dbReference type="Proteomes" id="UP000003821">
    <property type="component" value="Unassembled WGS sequence"/>
</dbReference>
<dbReference type="EMBL" id="ACXU01000022">
    <property type="protein sequence ID" value="EEU11964.1"/>
    <property type="molecule type" value="Genomic_DNA"/>
</dbReference>
<accession>C7HW81</accession>
<evidence type="ECO:0000313" key="1">
    <source>
        <dbReference type="EMBL" id="EEU11964.1"/>
    </source>
</evidence>
<comment type="caution">
    <text evidence="1">The sequence shown here is derived from an EMBL/GenBank/DDBJ whole genome shotgun (WGS) entry which is preliminary data.</text>
</comment>
<name>C7HW81_9FIRM</name>
<protein>
    <submittedName>
        <fullName evidence="1">Uncharacterized protein</fullName>
    </submittedName>
</protein>
<dbReference type="AlphaFoldDB" id="C7HW81"/>